<feature type="transmembrane region" description="Helical" evidence="1">
    <location>
        <begin position="53"/>
        <end position="74"/>
    </location>
</feature>
<protein>
    <submittedName>
        <fullName evidence="2">Uncharacterized protein</fullName>
    </submittedName>
</protein>
<proteinExistence type="predicted"/>
<gene>
    <name evidence="2" type="ORF">IAA81_02070</name>
</gene>
<reference evidence="2" key="1">
    <citation type="submission" date="2020-10" db="EMBL/GenBank/DDBJ databases">
        <authorList>
            <person name="Gilroy R."/>
        </authorList>
    </citation>
    <scope>NUCLEOTIDE SEQUENCE</scope>
    <source>
        <strain evidence="2">10532</strain>
    </source>
</reference>
<organism evidence="2 3">
    <name type="scientific">Candidatus Gallitreponema excrementavium</name>
    <dbReference type="NCBI Taxonomy" id="2840840"/>
    <lineage>
        <taxon>Bacteria</taxon>
        <taxon>Pseudomonadati</taxon>
        <taxon>Spirochaetota</taxon>
        <taxon>Spirochaetia</taxon>
        <taxon>Spirochaetales</taxon>
        <taxon>Candidatus Gallitreponema</taxon>
    </lineage>
</organism>
<feature type="transmembrane region" description="Helical" evidence="1">
    <location>
        <begin position="12"/>
        <end position="33"/>
    </location>
</feature>
<comment type="caution">
    <text evidence="2">The sequence shown here is derived from an EMBL/GenBank/DDBJ whole genome shotgun (WGS) entry which is preliminary data.</text>
</comment>
<evidence type="ECO:0000313" key="2">
    <source>
        <dbReference type="EMBL" id="MBO8456998.1"/>
    </source>
</evidence>
<name>A0A9D9HNM4_9SPIR</name>
<keyword evidence="1" id="KW-0472">Membrane</keyword>
<sequence>MAKGMTSIWKTVLQIAVAVMLIIGGISVFTNGAKDELVKAVGNLFNAGTLRDVVVWVLAAIEIITGVLLILDFFHINSLDRLDDIFLLIIMIAWIVVFMVLGELIPLFKGHLAFVPFLQAFAKDAVMVAVFGIIKAKI</sequence>
<dbReference type="Proteomes" id="UP000823638">
    <property type="component" value="Unassembled WGS sequence"/>
</dbReference>
<evidence type="ECO:0000256" key="1">
    <source>
        <dbReference type="SAM" id="Phobius"/>
    </source>
</evidence>
<feature type="transmembrane region" description="Helical" evidence="1">
    <location>
        <begin position="86"/>
        <end position="108"/>
    </location>
</feature>
<reference evidence="2" key="2">
    <citation type="journal article" date="2021" name="PeerJ">
        <title>Extensive microbial diversity within the chicken gut microbiome revealed by metagenomics and culture.</title>
        <authorList>
            <person name="Gilroy R."/>
            <person name="Ravi A."/>
            <person name="Getino M."/>
            <person name="Pursley I."/>
            <person name="Horton D.L."/>
            <person name="Alikhan N.F."/>
            <person name="Baker D."/>
            <person name="Gharbi K."/>
            <person name="Hall N."/>
            <person name="Watson M."/>
            <person name="Adriaenssens E.M."/>
            <person name="Foster-Nyarko E."/>
            <person name="Jarju S."/>
            <person name="Secka A."/>
            <person name="Antonio M."/>
            <person name="Oren A."/>
            <person name="Chaudhuri R.R."/>
            <person name="La Ragione R."/>
            <person name="Hildebrand F."/>
            <person name="Pallen M.J."/>
        </authorList>
    </citation>
    <scope>NUCLEOTIDE SEQUENCE</scope>
    <source>
        <strain evidence="2">10532</strain>
    </source>
</reference>
<dbReference type="AlphaFoldDB" id="A0A9D9HNM4"/>
<keyword evidence="1" id="KW-0812">Transmembrane</keyword>
<keyword evidence="1" id="KW-1133">Transmembrane helix</keyword>
<feature type="transmembrane region" description="Helical" evidence="1">
    <location>
        <begin position="114"/>
        <end position="134"/>
    </location>
</feature>
<dbReference type="EMBL" id="JADIMM010000023">
    <property type="protein sequence ID" value="MBO8456998.1"/>
    <property type="molecule type" value="Genomic_DNA"/>
</dbReference>
<accession>A0A9D9HNM4</accession>
<evidence type="ECO:0000313" key="3">
    <source>
        <dbReference type="Proteomes" id="UP000823638"/>
    </source>
</evidence>